<comment type="function">
    <text evidence="11">Part of the Sec protein translocase complex. Interacts with the SecYEG preprotein conducting channel. SecDF uses the proton motive force (PMF) to complete protein translocation after the ATP-dependent function of SecA.</text>
</comment>
<feature type="transmembrane region" description="Helical" evidence="11">
    <location>
        <begin position="511"/>
        <end position="533"/>
    </location>
</feature>
<feature type="domain" description="Protein translocase subunit SecDF P1" evidence="15">
    <location>
        <begin position="230"/>
        <end position="288"/>
    </location>
</feature>
<dbReference type="Pfam" id="PF21760">
    <property type="entry name" value="SecD_1st"/>
    <property type="match status" value="1"/>
</dbReference>
<dbReference type="InterPro" id="IPR054384">
    <property type="entry name" value="SecDF_P1_head"/>
</dbReference>
<dbReference type="NCBIfam" id="TIGR00916">
    <property type="entry name" value="2A0604s01"/>
    <property type="match status" value="1"/>
</dbReference>
<dbReference type="GO" id="GO:0065002">
    <property type="term" value="P:intracellular protein transmembrane transport"/>
    <property type="evidence" value="ECO:0007669"/>
    <property type="project" value="UniProtKB-UniRule"/>
</dbReference>
<keyword evidence="4 11" id="KW-0812">Transmembrane</keyword>
<evidence type="ECO:0000259" key="15">
    <source>
        <dbReference type="Pfam" id="PF21760"/>
    </source>
</evidence>
<dbReference type="FunFam" id="3.30.1360.200:FF:000001">
    <property type="entry name" value="Protein translocase subunit SecD"/>
    <property type="match status" value="1"/>
</dbReference>
<dbReference type="Pfam" id="PF22599">
    <property type="entry name" value="SecDF_P1_head"/>
    <property type="match status" value="1"/>
</dbReference>
<dbReference type="GO" id="GO:0006605">
    <property type="term" value="P:protein targeting"/>
    <property type="evidence" value="ECO:0007669"/>
    <property type="project" value="UniProtKB-UniRule"/>
</dbReference>
<evidence type="ECO:0000256" key="10">
    <source>
        <dbReference type="ARBA" id="ARBA00068220"/>
    </source>
</evidence>
<feature type="compositionally biased region" description="Polar residues" evidence="12">
    <location>
        <begin position="329"/>
        <end position="343"/>
    </location>
</feature>
<feature type="transmembrane region" description="Helical" evidence="11">
    <location>
        <begin position="587"/>
        <end position="610"/>
    </location>
</feature>
<dbReference type="InterPro" id="IPR027398">
    <property type="entry name" value="SecD-TM"/>
</dbReference>
<name>A0A545U8H2_9GAMM</name>
<keyword evidence="5 11" id="KW-0653">Protein transport</keyword>
<evidence type="ECO:0000313" key="18">
    <source>
        <dbReference type="Proteomes" id="UP000319732"/>
    </source>
</evidence>
<dbReference type="OrthoDB" id="9805019at2"/>
<dbReference type="PANTHER" id="PTHR30081:SF1">
    <property type="entry name" value="PROTEIN TRANSLOCASE SUBUNIT SECD"/>
    <property type="match status" value="1"/>
</dbReference>
<dbReference type="PANTHER" id="PTHR30081">
    <property type="entry name" value="PROTEIN-EXPORT MEMBRANE PROTEIN SEC"/>
    <property type="match status" value="1"/>
</dbReference>
<dbReference type="GO" id="GO:0043952">
    <property type="term" value="P:protein transport by the Sec complex"/>
    <property type="evidence" value="ECO:0007669"/>
    <property type="project" value="UniProtKB-UniRule"/>
</dbReference>
<dbReference type="InterPro" id="IPR048631">
    <property type="entry name" value="SecD_1st"/>
</dbReference>
<keyword evidence="3 11" id="KW-1003">Cell membrane</keyword>
<evidence type="ECO:0000256" key="6">
    <source>
        <dbReference type="ARBA" id="ARBA00022989"/>
    </source>
</evidence>
<dbReference type="InterPro" id="IPR048634">
    <property type="entry name" value="SecD_SecF_C"/>
</dbReference>
<evidence type="ECO:0000313" key="17">
    <source>
        <dbReference type="EMBL" id="TQV85767.1"/>
    </source>
</evidence>
<dbReference type="GO" id="GO:0015450">
    <property type="term" value="F:protein-transporting ATPase activity"/>
    <property type="evidence" value="ECO:0007669"/>
    <property type="project" value="InterPro"/>
</dbReference>
<dbReference type="InterPro" id="IPR005791">
    <property type="entry name" value="SecD"/>
</dbReference>
<dbReference type="Pfam" id="PF13721">
    <property type="entry name" value="SecD-TM1"/>
    <property type="match status" value="1"/>
</dbReference>
<dbReference type="Pfam" id="PF02355">
    <property type="entry name" value="SecD_SecF_C"/>
    <property type="match status" value="1"/>
</dbReference>
<protein>
    <recommendedName>
        <fullName evidence="10 11">Protein translocase subunit SecD</fullName>
    </recommendedName>
</protein>
<evidence type="ECO:0000256" key="5">
    <source>
        <dbReference type="ARBA" id="ARBA00022927"/>
    </source>
</evidence>
<evidence type="ECO:0000256" key="7">
    <source>
        <dbReference type="ARBA" id="ARBA00023010"/>
    </source>
</evidence>
<evidence type="ECO:0000256" key="12">
    <source>
        <dbReference type="SAM" id="MobiDB-lite"/>
    </source>
</evidence>
<dbReference type="Pfam" id="PF07549">
    <property type="entry name" value="Sec_GG"/>
    <property type="match status" value="1"/>
</dbReference>
<comment type="similarity">
    <text evidence="9 11">Belongs to the SecD/SecF family. SecD subfamily.</text>
</comment>
<feature type="domain" description="SecDF P1 head subdomain" evidence="16">
    <location>
        <begin position="306"/>
        <end position="437"/>
    </location>
</feature>
<feature type="transmembrane region" description="Helical" evidence="11">
    <location>
        <begin position="554"/>
        <end position="575"/>
    </location>
</feature>
<evidence type="ECO:0000256" key="9">
    <source>
        <dbReference type="ARBA" id="ARBA00060774"/>
    </source>
</evidence>
<dbReference type="EMBL" id="VHSG01000003">
    <property type="protein sequence ID" value="TQV85767.1"/>
    <property type="molecule type" value="Genomic_DNA"/>
</dbReference>
<evidence type="ECO:0000256" key="3">
    <source>
        <dbReference type="ARBA" id="ARBA00022475"/>
    </source>
</evidence>
<keyword evidence="8 11" id="KW-0472">Membrane</keyword>
<keyword evidence="6 11" id="KW-1133">Transmembrane helix</keyword>
<feature type="region of interest" description="Disordered" evidence="12">
    <location>
        <begin position="329"/>
        <end position="348"/>
    </location>
</feature>
<keyword evidence="7 11" id="KW-0811">Translocation</keyword>
<evidence type="ECO:0000256" key="1">
    <source>
        <dbReference type="ARBA" id="ARBA00004651"/>
    </source>
</evidence>
<evidence type="ECO:0000256" key="4">
    <source>
        <dbReference type="ARBA" id="ARBA00022692"/>
    </source>
</evidence>
<dbReference type="InterPro" id="IPR022646">
    <property type="entry name" value="SecD/SecF_CS"/>
</dbReference>
<evidence type="ECO:0000259" key="16">
    <source>
        <dbReference type="Pfam" id="PF22599"/>
    </source>
</evidence>
<comment type="subunit">
    <text evidence="11">Forms a complex with SecF. Part of the essential Sec protein translocation apparatus which comprises SecA, SecYEG and auxiliary proteins SecDF-YajC and YidC.</text>
</comment>
<feature type="transmembrane region" description="Helical" evidence="11">
    <location>
        <begin position="483"/>
        <end position="505"/>
    </location>
</feature>
<feature type="transmembrane region" description="Helical" evidence="11">
    <location>
        <begin position="456"/>
        <end position="476"/>
    </location>
</feature>
<comment type="caution">
    <text evidence="17">The sequence shown here is derived from an EMBL/GenBank/DDBJ whole genome shotgun (WGS) entry which is preliminary data.</text>
</comment>
<dbReference type="Gene3D" id="3.30.70.260">
    <property type="match status" value="1"/>
</dbReference>
<evidence type="ECO:0000259" key="13">
    <source>
        <dbReference type="Pfam" id="PF02355"/>
    </source>
</evidence>
<evidence type="ECO:0000256" key="8">
    <source>
        <dbReference type="ARBA" id="ARBA00023136"/>
    </source>
</evidence>
<dbReference type="FunFam" id="1.20.1640.10:FF:000004">
    <property type="entry name" value="Protein translocase subunit SecD"/>
    <property type="match status" value="1"/>
</dbReference>
<feature type="domain" description="SecD export protein N-terminal TM" evidence="14">
    <location>
        <begin position="1"/>
        <end position="104"/>
    </location>
</feature>
<reference evidence="17 18" key="1">
    <citation type="submission" date="2019-06" db="EMBL/GenBank/DDBJ databases">
        <title>Whole genome sequence for Cellvibrionaceae sp. R142.</title>
        <authorList>
            <person name="Wang G."/>
        </authorList>
    </citation>
    <scope>NUCLEOTIDE SEQUENCE [LARGE SCALE GENOMIC DNA]</scope>
    <source>
        <strain evidence="17 18">R142</strain>
    </source>
</reference>
<keyword evidence="18" id="KW-1185">Reference proteome</keyword>
<evidence type="ECO:0000259" key="14">
    <source>
        <dbReference type="Pfam" id="PF13721"/>
    </source>
</evidence>
<gene>
    <name evidence="11 17" type="primary">secD</name>
    <name evidence="17" type="ORF">FKG94_02295</name>
</gene>
<dbReference type="GO" id="GO:0005886">
    <property type="term" value="C:plasma membrane"/>
    <property type="evidence" value="ECO:0007669"/>
    <property type="project" value="UniProtKB-SubCell"/>
</dbReference>
<evidence type="ECO:0000256" key="2">
    <source>
        <dbReference type="ARBA" id="ARBA00022448"/>
    </source>
</evidence>
<dbReference type="FunFam" id="3.30.70.3400:FF:000003">
    <property type="entry name" value="Preprotein translocase subunit SecD"/>
    <property type="match status" value="1"/>
</dbReference>
<dbReference type="InterPro" id="IPR055344">
    <property type="entry name" value="SecD_SecF_C_bact"/>
</dbReference>
<dbReference type="Proteomes" id="UP000319732">
    <property type="component" value="Unassembled WGS sequence"/>
</dbReference>
<dbReference type="NCBIfam" id="TIGR01129">
    <property type="entry name" value="secD"/>
    <property type="match status" value="1"/>
</dbReference>
<dbReference type="SUPFAM" id="SSF82866">
    <property type="entry name" value="Multidrug efflux transporter AcrB transmembrane domain"/>
    <property type="match status" value="1"/>
</dbReference>
<dbReference type="Gene3D" id="1.20.1640.10">
    <property type="entry name" value="Multidrug efflux transporter AcrB transmembrane domain"/>
    <property type="match status" value="1"/>
</dbReference>
<organism evidence="17 18">
    <name type="scientific">Exilibacterium tricleocarpae</name>
    <dbReference type="NCBI Taxonomy" id="2591008"/>
    <lineage>
        <taxon>Bacteria</taxon>
        <taxon>Pseudomonadati</taxon>
        <taxon>Pseudomonadota</taxon>
        <taxon>Gammaproteobacteria</taxon>
        <taxon>Cellvibrionales</taxon>
        <taxon>Cellvibrionaceae</taxon>
        <taxon>Exilibacterium</taxon>
    </lineage>
</organism>
<comment type="caution">
    <text evidence="11">Lacks conserved residue(s) required for the propagation of feature annotation.</text>
</comment>
<accession>A0A545U8H2</accession>
<dbReference type="InterPro" id="IPR022813">
    <property type="entry name" value="SecD/SecF_arch_bac"/>
</dbReference>
<keyword evidence="2 11" id="KW-0813">Transport</keyword>
<sequence length="620" mass="67632">MNRYPLWKYLLILFVAVLGFIYAAPNMYAPDPAVQVSGQSSAMEIDQRVLDRATGALSDAGIAHFGAVVGDNNSVLIRLEDREQQLAAKKRIQRVLGEDYVVALNLAPTTPGWLRSMGAAPMKLGLDLAGGVHFLLEVDTDTAVATRLETLVSEIKDQLRGEARYQSIVVNQENVIVARFRSDELRDQANNIIRSEFNQLERVSEDDSDGYYIYARLTDVAVREIEDYALNQNLTTLRNRVNELGVSEPLVQRQGRNRVVVELPGVQDTAEAKRIIGKTANLEFRLEAEPKALASRKELFEFRSERDAGRTAWLERKLIIAGDSVSGAQSNFDPETNQPQVSISLDGIGGKKMNRATRTNVGRRMGVLFIEYKTSMDYQTTAAGEEIAIPTQTVEKKIISLATIQSALGVQFRITGLDSPAESSELALLLRSGALAAPMYFVEERTIGPSLGAENIAVGVKSVQIGLSLVLVFMLVYYRVFGLAANIALAVNLLLLLACMSMFGATLTLPGIAGIVLTVGMAVDANVLIFSRIREELKNGLPIQSAINSGFERAFTTILDANITTLIVAVILFAIGSGPVQGFAVTLSIGILTSMFTAIMGTRALINLIYGGRNVQKLWI</sequence>
<comment type="subcellular location">
    <subcellularLocation>
        <location evidence="1 11">Cell membrane</location>
        <topology evidence="1 11">Multi-pass membrane protein</topology>
    </subcellularLocation>
</comment>
<dbReference type="Gene3D" id="3.30.70.3400">
    <property type="match status" value="2"/>
</dbReference>
<evidence type="ECO:0000256" key="11">
    <source>
        <dbReference type="HAMAP-Rule" id="MF_01463"/>
    </source>
</evidence>
<dbReference type="Gene3D" id="3.30.1360.200">
    <property type="match status" value="1"/>
</dbReference>
<dbReference type="HAMAP" id="MF_01463_B">
    <property type="entry name" value="SecD_B"/>
    <property type="match status" value="1"/>
</dbReference>
<proteinExistence type="inferred from homology"/>
<feature type="domain" description="Protein export membrane protein SecD/SecF C-terminal" evidence="13">
    <location>
        <begin position="442"/>
        <end position="601"/>
    </location>
</feature>
<dbReference type="AlphaFoldDB" id="A0A545U8H2"/>